<evidence type="ECO:0000256" key="3">
    <source>
        <dbReference type="ARBA" id="ARBA00022884"/>
    </source>
</evidence>
<dbReference type="GO" id="GO:0031564">
    <property type="term" value="P:transcription antitermination"/>
    <property type="evidence" value="ECO:0007669"/>
    <property type="project" value="UniProtKB-KW"/>
</dbReference>
<gene>
    <name evidence="6 8" type="primary">nusB</name>
    <name evidence="8" type="ORF">COW81_03545</name>
</gene>
<dbReference type="PANTHER" id="PTHR11078">
    <property type="entry name" value="N UTILIZATION SUBSTANCE PROTEIN B-RELATED"/>
    <property type="match status" value="1"/>
</dbReference>
<keyword evidence="5 6" id="KW-0804">Transcription</keyword>
<keyword evidence="2 6" id="KW-0889">Transcription antitermination</keyword>
<sequence>MAGRHLSRSIVMQTLFEWEFRKLDQKQAQDVLSRNIEEFAPGLKDDAFMGSLLNGIIQKQDSIDEVIVKAAPDWPLEKIATIDRNVLRIGLFELLFGDQKEVPPKVAINEAIELAKSFGGDSSGRFVNGVLGSVYRELGEPGKEQKSKSKEEIPYEKMEIEKLGGAVIYSAYEGDIYMAFVHDIFGHWTLSKGHIDVANEEDKEIQSKIKEEIGLDIELEEKLGDNEYISSHPEKGKLRKQVVYYLARSNYQELHLPEDKKGLDGAEWFKLEDIANLNFYEDIFPIVTKAVGLLLEK</sequence>
<proteinExistence type="inferred from homology"/>
<dbReference type="GO" id="GO:0006353">
    <property type="term" value="P:DNA-templated transcription termination"/>
    <property type="evidence" value="ECO:0007669"/>
    <property type="project" value="UniProtKB-UniRule"/>
</dbReference>
<reference evidence="8 9" key="1">
    <citation type="submission" date="2017-09" db="EMBL/GenBank/DDBJ databases">
        <title>Depth-based differentiation of microbial function through sediment-hosted aquifers and enrichment of novel symbionts in the deep terrestrial subsurface.</title>
        <authorList>
            <person name="Probst A.J."/>
            <person name="Ladd B."/>
            <person name="Jarett J.K."/>
            <person name="Geller-Mcgrath D.E."/>
            <person name="Sieber C.M."/>
            <person name="Emerson J.B."/>
            <person name="Anantharaman K."/>
            <person name="Thomas B.C."/>
            <person name="Malmstrom R."/>
            <person name="Stieglmeier M."/>
            <person name="Klingl A."/>
            <person name="Woyke T."/>
            <person name="Ryan C.M."/>
            <person name="Banfield J.F."/>
        </authorList>
    </citation>
    <scope>NUCLEOTIDE SEQUENCE [LARGE SCALE GENOMIC DNA]</scope>
    <source>
        <strain evidence="8">CG22_combo_CG10-13_8_21_14_all_36_13</strain>
    </source>
</reference>
<dbReference type="Pfam" id="PF01029">
    <property type="entry name" value="NusB"/>
    <property type="match status" value="1"/>
</dbReference>
<keyword evidence="4 6" id="KW-0805">Transcription regulation</keyword>
<evidence type="ECO:0000256" key="4">
    <source>
        <dbReference type="ARBA" id="ARBA00023015"/>
    </source>
</evidence>
<dbReference type="InterPro" id="IPR015797">
    <property type="entry name" value="NUDIX_hydrolase-like_dom_sf"/>
</dbReference>
<evidence type="ECO:0000256" key="6">
    <source>
        <dbReference type="HAMAP-Rule" id="MF_00073"/>
    </source>
</evidence>
<dbReference type="NCBIfam" id="TIGR01951">
    <property type="entry name" value="nusB"/>
    <property type="match status" value="1"/>
</dbReference>
<evidence type="ECO:0000256" key="1">
    <source>
        <dbReference type="ARBA" id="ARBA00005952"/>
    </source>
</evidence>
<dbReference type="InterPro" id="IPR035926">
    <property type="entry name" value="NusB-like_sf"/>
</dbReference>
<dbReference type="PANTHER" id="PTHR11078:SF3">
    <property type="entry name" value="ANTITERMINATION NUSB DOMAIN-CONTAINING PROTEIN"/>
    <property type="match status" value="1"/>
</dbReference>
<dbReference type="AlphaFoldDB" id="A0A2H0DZ22"/>
<comment type="similarity">
    <text evidence="1 6">Belongs to the NusB family.</text>
</comment>
<dbReference type="EMBL" id="PCTT01000047">
    <property type="protein sequence ID" value="PIP86830.1"/>
    <property type="molecule type" value="Genomic_DNA"/>
</dbReference>
<dbReference type="InterPro" id="IPR011605">
    <property type="entry name" value="NusB_fam"/>
</dbReference>
<evidence type="ECO:0000256" key="2">
    <source>
        <dbReference type="ARBA" id="ARBA00022814"/>
    </source>
</evidence>
<dbReference type="Gene3D" id="1.10.940.10">
    <property type="entry name" value="NusB-like"/>
    <property type="match status" value="1"/>
</dbReference>
<dbReference type="GO" id="GO:0005829">
    <property type="term" value="C:cytosol"/>
    <property type="evidence" value="ECO:0007669"/>
    <property type="project" value="TreeGrafter"/>
</dbReference>
<feature type="domain" description="NusB/RsmB/TIM44" evidence="7">
    <location>
        <begin position="7"/>
        <end position="136"/>
    </location>
</feature>
<keyword evidence="3 6" id="KW-0694">RNA-binding</keyword>
<dbReference type="SUPFAM" id="SSF55811">
    <property type="entry name" value="Nudix"/>
    <property type="match status" value="1"/>
</dbReference>
<dbReference type="Proteomes" id="UP000231143">
    <property type="component" value="Unassembled WGS sequence"/>
</dbReference>
<evidence type="ECO:0000313" key="8">
    <source>
        <dbReference type="EMBL" id="PIP86830.1"/>
    </source>
</evidence>
<name>A0A2H0DZ22_9BACT</name>
<comment type="caution">
    <text evidence="8">The sequence shown here is derived from an EMBL/GenBank/DDBJ whole genome shotgun (WGS) entry which is preliminary data.</text>
</comment>
<accession>A0A2H0DZ22</accession>
<organism evidence="8 9">
    <name type="scientific">Candidatus Campbellbacteria bacterium CG22_combo_CG10-13_8_21_14_all_36_13</name>
    <dbReference type="NCBI Taxonomy" id="1974529"/>
    <lineage>
        <taxon>Bacteria</taxon>
        <taxon>Candidatus Campbelliibacteriota</taxon>
    </lineage>
</organism>
<evidence type="ECO:0000313" key="9">
    <source>
        <dbReference type="Proteomes" id="UP000231143"/>
    </source>
</evidence>
<dbReference type="SUPFAM" id="SSF48013">
    <property type="entry name" value="NusB-like"/>
    <property type="match status" value="1"/>
</dbReference>
<evidence type="ECO:0000256" key="5">
    <source>
        <dbReference type="ARBA" id="ARBA00023163"/>
    </source>
</evidence>
<comment type="function">
    <text evidence="6">Involved in transcription antitermination. Required for transcription of ribosomal RNA (rRNA) genes. Binds specifically to the boxA antiterminator sequence of the ribosomal RNA (rrn) operons.</text>
</comment>
<dbReference type="Gene3D" id="3.90.79.10">
    <property type="entry name" value="Nucleoside Triphosphate Pyrophosphohydrolase"/>
    <property type="match status" value="1"/>
</dbReference>
<protein>
    <recommendedName>
        <fullName evidence="6">Transcription antitermination protein NusB</fullName>
    </recommendedName>
    <alternativeName>
        <fullName evidence="6">Antitermination factor NusB</fullName>
    </alternativeName>
</protein>
<dbReference type="GO" id="GO:0003723">
    <property type="term" value="F:RNA binding"/>
    <property type="evidence" value="ECO:0007669"/>
    <property type="project" value="UniProtKB-UniRule"/>
</dbReference>
<dbReference type="InterPro" id="IPR006027">
    <property type="entry name" value="NusB_RsmB_TIM44"/>
</dbReference>
<dbReference type="HAMAP" id="MF_00073">
    <property type="entry name" value="NusB"/>
    <property type="match status" value="1"/>
</dbReference>
<evidence type="ECO:0000259" key="7">
    <source>
        <dbReference type="Pfam" id="PF01029"/>
    </source>
</evidence>